<evidence type="ECO:0000313" key="1">
    <source>
        <dbReference type="EMBL" id="GAB0057647.1"/>
    </source>
</evidence>
<name>A0ABQ0C9S6_9PROT</name>
<dbReference type="EMBL" id="BAAFGK010000004">
    <property type="protein sequence ID" value="GAB0057647.1"/>
    <property type="molecule type" value="Genomic_DNA"/>
</dbReference>
<dbReference type="Proteomes" id="UP001628193">
    <property type="component" value="Unassembled WGS sequence"/>
</dbReference>
<dbReference type="RefSeq" id="WP_420905339.1">
    <property type="nucleotide sequence ID" value="NZ_BAAFGK010000004.1"/>
</dbReference>
<sequence length="181" mass="20711">MATWSPAALEAEWTGNLTRRKRRSIAELSAIPLREIALGPDEAFYAVLGLKPLQWLKRQRLARYHAALLAFVWRQAVLATHPAYNEPFGATLERLFGELPGINRERRERYVNDLNFFKVITDTFAEDGFMSAALHVTQRVLGEIDKQPENLDWAVELSLWLDERFQAYRGELLEVELGGVG</sequence>
<protein>
    <submittedName>
        <fullName evidence="1">Uncharacterized protein</fullName>
    </submittedName>
</protein>
<accession>A0ABQ0C9S6</accession>
<keyword evidence="2" id="KW-1185">Reference proteome</keyword>
<organism evidence="1 2">
    <name type="scientific">Candidatus Magnetaquiglobus chichijimensis</name>
    <dbReference type="NCBI Taxonomy" id="3141448"/>
    <lineage>
        <taxon>Bacteria</taxon>
        <taxon>Pseudomonadati</taxon>
        <taxon>Pseudomonadota</taxon>
        <taxon>Magnetococcia</taxon>
        <taxon>Magnetococcales</taxon>
        <taxon>Candidatus Magnetaquicoccaceae</taxon>
        <taxon>Candidatus Magnetaquiglobus</taxon>
    </lineage>
</organism>
<proteinExistence type="predicted"/>
<comment type="caution">
    <text evidence="1">The sequence shown here is derived from an EMBL/GenBank/DDBJ whole genome shotgun (WGS) entry which is preliminary data.</text>
</comment>
<gene>
    <name evidence="1" type="ORF">SIID45300_01979</name>
</gene>
<reference evidence="1 2" key="1">
    <citation type="submission" date="2024-09" db="EMBL/GenBank/DDBJ databases">
        <title>Draft genome sequence of Candidatus Magnetaquicoccaceae bacterium FCR-1.</title>
        <authorList>
            <person name="Shimoshige H."/>
            <person name="Shimamura S."/>
            <person name="Taoka A."/>
            <person name="Kobayashi H."/>
            <person name="Maekawa T."/>
        </authorList>
    </citation>
    <scope>NUCLEOTIDE SEQUENCE [LARGE SCALE GENOMIC DNA]</scope>
    <source>
        <strain evidence="1 2">FCR-1</strain>
    </source>
</reference>
<evidence type="ECO:0000313" key="2">
    <source>
        <dbReference type="Proteomes" id="UP001628193"/>
    </source>
</evidence>